<dbReference type="GO" id="GO:0051082">
    <property type="term" value="F:unfolded protein binding"/>
    <property type="evidence" value="ECO:0007669"/>
    <property type="project" value="InterPro"/>
</dbReference>
<dbReference type="KEGG" id="pacp:FAZ97_14630"/>
<keyword evidence="1" id="KW-0534">Nitrate assimilation</keyword>
<dbReference type="SUPFAM" id="SSF89155">
    <property type="entry name" value="TorD-like"/>
    <property type="match status" value="1"/>
</dbReference>
<feature type="region of interest" description="Disordered" evidence="2">
    <location>
        <begin position="215"/>
        <end position="235"/>
    </location>
</feature>
<accession>A0A7Z2J905</accession>
<sequence>MFAARPQPMTYRLVASLLEYPDTSLIEAVHELRAMVRSERAFGAEAREKLERFLDYLGSRDLLALQENYVALFDRGRATSLHLFEHVHGESRDRGQAMIDLVQTYEKHGMLLQPGQLPDYLPVFLEYLSILEPNDARALLGETVAILQSITEELSRRNSHYAYVIGALLPLAGAGGADLPEAAHDDDAGKPHDKEHLRALDAAWADEPVQFMGAQRPAAVPASAPVEFHPRRAPR</sequence>
<evidence type="ECO:0000256" key="1">
    <source>
        <dbReference type="ARBA" id="ARBA00023063"/>
    </source>
</evidence>
<dbReference type="NCBIfam" id="TIGR00684">
    <property type="entry name" value="narJ"/>
    <property type="match status" value="1"/>
</dbReference>
<dbReference type="Gene3D" id="1.10.3480.10">
    <property type="entry name" value="TorD-like"/>
    <property type="match status" value="1"/>
</dbReference>
<gene>
    <name evidence="3" type="primary">narJ</name>
    <name evidence="3" type="ORF">FAZ97_14630</name>
</gene>
<dbReference type="OrthoDB" id="8478585at2"/>
<reference evidence="3 4" key="1">
    <citation type="submission" date="2019-12" db="EMBL/GenBank/DDBJ databases">
        <title>Paraburkholderia acidiphila 7Q-K02 sp. nov and Paraburkholderia acidisoli DHF22 sp. nov., two strains isolated from forest soil.</title>
        <authorList>
            <person name="Gao Z."/>
            <person name="Qiu L."/>
        </authorList>
    </citation>
    <scope>NUCLEOTIDE SEQUENCE [LARGE SCALE GENOMIC DNA]</scope>
    <source>
        <strain evidence="3 4">7Q-K02</strain>
    </source>
</reference>
<dbReference type="PANTHER" id="PTHR43680">
    <property type="entry name" value="NITRATE REDUCTASE MOLYBDENUM COFACTOR ASSEMBLY CHAPERONE"/>
    <property type="match status" value="1"/>
</dbReference>
<evidence type="ECO:0000256" key="2">
    <source>
        <dbReference type="SAM" id="MobiDB-lite"/>
    </source>
</evidence>
<dbReference type="GO" id="GO:0051131">
    <property type="term" value="P:chaperone-mediated protein complex assembly"/>
    <property type="evidence" value="ECO:0007669"/>
    <property type="project" value="InterPro"/>
</dbReference>
<dbReference type="Proteomes" id="UP000434209">
    <property type="component" value="Chromosome 2"/>
</dbReference>
<dbReference type="RefSeq" id="WP_158759210.1">
    <property type="nucleotide sequence ID" value="NZ_CP046910.1"/>
</dbReference>
<protein>
    <submittedName>
        <fullName evidence="3">Nitrate reductase molybdenum cofactor assembly chaperone</fullName>
    </submittedName>
</protein>
<dbReference type="InterPro" id="IPR020945">
    <property type="entry name" value="DMSO/NO3_reduct_chaperone"/>
</dbReference>
<organism evidence="3 4">
    <name type="scientific">Paraburkholderia acidiphila</name>
    <dbReference type="NCBI Taxonomy" id="2571747"/>
    <lineage>
        <taxon>Bacteria</taxon>
        <taxon>Pseudomonadati</taxon>
        <taxon>Pseudomonadota</taxon>
        <taxon>Betaproteobacteria</taxon>
        <taxon>Burkholderiales</taxon>
        <taxon>Burkholderiaceae</taxon>
        <taxon>Paraburkholderia</taxon>
    </lineage>
</organism>
<dbReference type="InterPro" id="IPR036411">
    <property type="entry name" value="TorD-like_sf"/>
</dbReference>
<dbReference type="GO" id="GO:0016530">
    <property type="term" value="F:metallochaperone activity"/>
    <property type="evidence" value="ECO:0007669"/>
    <property type="project" value="TreeGrafter"/>
</dbReference>
<dbReference type="EMBL" id="CP046910">
    <property type="protein sequence ID" value="QGZ56242.1"/>
    <property type="molecule type" value="Genomic_DNA"/>
</dbReference>
<dbReference type="InterPro" id="IPR003765">
    <property type="entry name" value="NO3_reductase_chaperone_NarJ"/>
</dbReference>
<dbReference type="AlphaFoldDB" id="A0A7Z2J905"/>
<dbReference type="Pfam" id="PF02613">
    <property type="entry name" value="Nitrate_red_del"/>
    <property type="match status" value="1"/>
</dbReference>
<dbReference type="GO" id="GO:0042128">
    <property type="term" value="P:nitrate assimilation"/>
    <property type="evidence" value="ECO:0007669"/>
    <property type="project" value="UniProtKB-KW"/>
</dbReference>
<proteinExistence type="predicted"/>
<evidence type="ECO:0000313" key="4">
    <source>
        <dbReference type="Proteomes" id="UP000434209"/>
    </source>
</evidence>
<evidence type="ECO:0000313" key="3">
    <source>
        <dbReference type="EMBL" id="QGZ56242.1"/>
    </source>
</evidence>
<dbReference type="PANTHER" id="PTHR43680:SF2">
    <property type="entry name" value="NITRATE REDUCTASE MOLYBDENUM COFACTOR ASSEMBLY CHAPERONE NARJ"/>
    <property type="match status" value="1"/>
</dbReference>
<keyword evidence="4" id="KW-1185">Reference proteome</keyword>
<name>A0A7Z2J905_9BURK</name>